<evidence type="ECO:0000256" key="2">
    <source>
        <dbReference type="ARBA" id="ARBA00001946"/>
    </source>
</evidence>
<feature type="binding site" evidence="14 15">
    <location>
        <position position="99"/>
    </location>
    <ligand>
        <name>a divalent metal cation</name>
        <dbReference type="ChEBI" id="CHEBI:60240"/>
    </ligand>
</feature>
<keyword evidence="12 14" id="KW-0378">Hydrolase</keyword>
<dbReference type="NCBIfam" id="TIGR00716">
    <property type="entry name" value="rnhC"/>
    <property type="match status" value="1"/>
</dbReference>
<keyword evidence="9 14" id="KW-0540">Nuclease</keyword>
<dbReference type="HAMAP" id="MF_00053">
    <property type="entry name" value="RNase_HIII"/>
    <property type="match status" value="1"/>
</dbReference>
<evidence type="ECO:0000256" key="15">
    <source>
        <dbReference type="PROSITE-ProRule" id="PRU01319"/>
    </source>
</evidence>
<evidence type="ECO:0000313" key="18">
    <source>
        <dbReference type="EMBL" id="MFC0297252.1"/>
    </source>
</evidence>
<dbReference type="Pfam" id="PF11858">
    <property type="entry name" value="DUF3378"/>
    <property type="match status" value="1"/>
</dbReference>
<evidence type="ECO:0000256" key="8">
    <source>
        <dbReference type="ARBA" id="ARBA00022490"/>
    </source>
</evidence>
<comment type="caution">
    <text evidence="18">The sequence shown here is derived from an EMBL/GenBank/DDBJ whole genome shotgun (WGS) entry which is preliminary data.</text>
</comment>
<evidence type="ECO:0000256" key="14">
    <source>
        <dbReference type="HAMAP-Rule" id="MF_00053"/>
    </source>
</evidence>
<evidence type="ECO:0000256" key="3">
    <source>
        <dbReference type="ARBA" id="ARBA00004065"/>
    </source>
</evidence>
<evidence type="ECO:0000256" key="5">
    <source>
        <dbReference type="ARBA" id="ARBA00008378"/>
    </source>
</evidence>
<evidence type="ECO:0000313" key="19">
    <source>
        <dbReference type="Proteomes" id="UP001589785"/>
    </source>
</evidence>
<comment type="cofactor">
    <cofactor evidence="2">
        <name>Mg(2+)</name>
        <dbReference type="ChEBI" id="CHEBI:18420"/>
    </cofactor>
</comment>
<name>A0ABV6GRY2_9BACL</name>
<dbReference type="CDD" id="cd06590">
    <property type="entry name" value="RNase_HII_bacteria_HIII_like"/>
    <property type="match status" value="1"/>
</dbReference>
<comment type="similarity">
    <text evidence="5 14">Belongs to the RNase HII family. RnhC subfamily.</text>
</comment>
<dbReference type="InterPro" id="IPR024568">
    <property type="entry name" value="RNase_HIII_N"/>
</dbReference>
<evidence type="ECO:0000259" key="17">
    <source>
        <dbReference type="PROSITE" id="PS51975"/>
    </source>
</evidence>
<dbReference type="InterPro" id="IPR036397">
    <property type="entry name" value="RNaseH_sf"/>
</dbReference>
<gene>
    <name evidence="14 18" type="primary">rnhC</name>
    <name evidence="18" type="ORF">ACFFHQ_07305</name>
</gene>
<evidence type="ECO:0000256" key="12">
    <source>
        <dbReference type="ARBA" id="ARBA00022801"/>
    </source>
</evidence>
<evidence type="ECO:0000256" key="16">
    <source>
        <dbReference type="SAM" id="MobiDB-lite"/>
    </source>
</evidence>
<feature type="domain" description="RNase H type-2" evidence="17">
    <location>
        <begin position="93"/>
        <end position="310"/>
    </location>
</feature>
<dbReference type="CDD" id="cd14796">
    <property type="entry name" value="RNAse_HIII_N"/>
    <property type="match status" value="1"/>
</dbReference>
<sequence length="317" mass="34909">MSNYVIHADPQLLNALRAHYQDALSDRLPAGALFAVKRPDVVITAYRSGKVLFQGKAAEQEAAKWMGKRGADPGKRQERETASPPLEHRLEKLSAIGSDEVGTGDYFGPIVVAAAYVDRSHIAKIAALGVKDSKQLTDEAINKIAPTIMKTAPLAVTVLDNAEYNRWQRSGMPQTKMKALLHNRTLTKLLDEIAPIEPEAIIIDQFLERDSYFRYLAGEARIVSERVHCLPKAESVHVAVAAASIIARYVFLEEMERLSRTVGLLLPKGAGAIVDEAAARIIRERGEEMLETCAKLHFANTKKALDIAKHGRNIGEK</sequence>
<protein>
    <recommendedName>
        <fullName evidence="7 14">Ribonuclease HIII</fullName>
        <shortName evidence="14">RNase HIII</shortName>
        <ecNumber evidence="6 14">3.1.26.4</ecNumber>
    </recommendedName>
</protein>
<accession>A0ABV6GRY2</accession>
<feature type="region of interest" description="Disordered" evidence="16">
    <location>
        <begin position="66"/>
        <end position="85"/>
    </location>
</feature>
<evidence type="ECO:0000256" key="1">
    <source>
        <dbReference type="ARBA" id="ARBA00000077"/>
    </source>
</evidence>
<dbReference type="EMBL" id="JBHLVN010000031">
    <property type="protein sequence ID" value="MFC0297252.1"/>
    <property type="molecule type" value="Genomic_DNA"/>
</dbReference>
<reference evidence="18 19" key="1">
    <citation type="submission" date="2024-09" db="EMBL/GenBank/DDBJ databases">
        <authorList>
            <person name="Sun Q."/>
            <person name="Mori K."/>
        </authorList>
    </citation>
    <scope>NUCLEOTIDE SEQUENCE [LARGE SCALE GENOMIC DNA]</scope>
    <source>
        <strain evidence="18 19">CCM 7224</strain>
    </source>
</reference>
<evidence type="ECO:0000256" key="10">
    <source>
        <dbReference type="ARBA" id="ARBA00022723"/>
    </source>
</evidence>
<feature type="compositionally biased region" description="Basic and acidic residues" evidence="16">
    <location>
        <begin position="69"/>
        <end position="85"/>
    </location>
</feature>
<evidence type="ECO:0000256" key="13">
    <source>
        <dbReference type="ARBA" id="ARBA00022842"/>
    </source>
</evidence>
<dbReference type="InterPro" id="IPR012337">
    <property type="entry name" value="RNaseH-like_sf"/>
</dbReference>
<evidence type="ECO:0000256" key="7">
    <source>
        <dbReference type="ARBA" id="ARBA00021407"/>
    </source>
</evidence>
<dbReference type="PIRSF" id="PIRSF037748">
    <property type="entry name" value="RnhC"/>
    <property type="match status" value="1"/>
</dbReference>
<dbReference type="SUPFAM" id="SSF53098">
    <property type="entry name" value="Ribonuclease H-like"/>
    <property type="match status" value="1"/>
</dbReference>
<keyword evidence="8 14" id="KW-0963">Cytoplasm</keyword>
<dbReference type="PANTHER" id="PTHR10954">
    <property type="entry name" value="RIBONUCLEASE H2 SUBUNIT A"/>
    <property type="match status" value="1"/>
</dbReference>
<comment type="subcellular location">
    <subcellularLocation>
        <location evidence="4 14">Cytoplasm</location>
    </subcellularLocation>
</comment>
<keyword evidence="10 14" id="KW-0479">Metal-binding</keyword>
<dbReference type="PANTHER" id="PTHR10954:SF23">
    <property type="entry name" value="RIBONUCLEASE"/>
    <property type="match status" value="1"/>
</dbReference>
<evidence type="ECO:0000256" key="6">
    <source>
        <dbReference type="ARBA" id="ARBA00012180"/>
    </source>
</evidence>
<dbReference type="PROSITE" id="PS51975">
    <property type="entry name" value="RNASE_H_2"/>
    <property type="match status" value="1"/>
</dbReference>
<evidence type="ECO:0000256" key="11">
    <source>
        <dbReference type="ARBA" id="ARBA00022759"/>
    </source>
</evidence>
<dbReference type="InterPro" id="IPR012295">
    <property type="entry name" value="TBP_dom_sf"/>
</dbReference>
<keyword evidence="11 14" id="KW-0255">Endonuclease</keyword>
<dbReference type="EC" id="3.1.26.4" evidence="6 14"/>
<keyword evidence="13 14" id="KW-0460">Magnesium</keyword>
<feature type="binding site" evidence="14 15">
    <location>
        <position position="100"/>
    </location>
    <ligand>
        <name>a divalent metal cation</name>
        <dbReference type="ChEBI" id="CHEBI:60240"/>
    </ligand>
</feature>
<dbReference type="RefSeq" id="WP_066226771.1">
    <property type="nucleotide sequence ID" value="NZ_JBHLVN010000031.1"/>
</dbReference>
<comment type="catalytic activity">
    <reaction evidence="1 14 15">
        <text>Endonucleolytic cleavage to 5'-phosphomonoester.</text>
        <dbReference type="EC" id="3.1.26.4"/>
    </reaction>
</comment>
<proteinExistence type="inferred from homology"/>
<comment type="function">
    <text evidence="3 14">Endonuclease that specifically degrades the RNA of RNA-DNA hybrids.</text>
</comment>
<evidence type="ECO:0000256" key="9">
    <source>
        <dbReference type="ARBA" id="ARBA00022722"/>
    </source>
</evidence>
<dbReference type="Gene3D" id="3.30.420.10">
    <property type="entry name" value="Ribonuclease H-like superfamily/Ribonuclease H"/>
    <property type="match status" value="1"/>
</dbReference>
<dbReference type="Proteomes" id="UP001589785">
    <property type="component" value="Unassembled WGS sequence"/>
</dbReference>
<dbReference type="InterPro" id="IPR024567">
    <property type="entry name" value="RNase_HII/HIII_dom"/>
</dbReference>
<organism evidence="18 19">
    <name type="scientific">Geobacillus jurassicus</name>
    <dbReference type="NCBI Taxonomy" id="235932"/>
    <lineage>
        <taxon>Bacteria</taxon>
        <taxon>Bacillati</taxon>
        <taxon>Bacillota</taxon>
        <taxon>Bacilli</taxon>
        <taxon>Bacillales</taxon>
        <taxon>Anoxybacillaceae</taxon>
        <taxon>Geobacillus</taxon>
    </lineage>
</organism>
<keyword evidence="19" id="KW-1185">Reference proteome</keyword>
<evidence type="ECO:0000256" key="4">
    <source>
        <dbReference type="ARBA" id="ARBA00004496"/>
    </source>
</evidence>
<dbReference type="Gene3D" id="3.30.310.10">
    <property type="entry name" value="TATA-Binding Protein"/>
    <property type="match status" value="1"/>
</dbReference>
<comment type="cofactor">
    <cofactor evidence="14 15">
        <name>Mn(2+)</name>
        <dbReference type="ChEBI" id="CHEBI:29035"/>
    </cofactor>
    <cofactor evidence="14 15">
        <name>Mg(2+)</name>
        <dbReference type="ChEBI" id="CHEBI:18420"/>
    </cofactor>
    <text evidence="14 15">Manganese or magnesium. Binds 1 divalent metal ion per monomer in the absence of substrate. May bind a second metal ion after substrate binding.</text>
</comment>
<dbReference type="InterPro" id="IPR004641">
    <property type="entry name" value="RNase_HIII"/>
</dbReference>
<dbReference type="Pfam" id="PF01351">
    <property type="entry name" value="RNase_HII"/>
    <property type="match status" value="1"/>
</dbReference>
<dbReference type="InterPro" id="IPR001352">
    <property type="entry name" value="RNase_HII/HIII"/>
</dbReference>
<feature type="binding site" evidence="14 15">
    <location>
        <position position="204"/>
    </location>
    <ligand>
        <name>a divalent metal cation</name>
        <dbReference type="ChEBI" id="CHEBI:60240"/>
    </ligand>
</feature>